<evidence type="ECO:0000256" key="1">
    <source>
        <dbReference type="ARBA" id="ARBA00004685"/>
    </source>
</evidence>
<evidence type="ECO:0000256" key="2">
    <source>
        <dbReference type="ARBA" id="ARBA00035112"/>
    </source>
</evidence>
<keyword evidence="3" id="KW-0472">Membrane</keyword>
<organism evidence="4 5">
    <name type="scientific">Talaromyces islandicus</name>
    <name type="common">Penicillium islandicum</name>
    <dbReference type="NCBI Taxonomy" id="28573"/>
    <lineage>
        <taxon>Eukaryota</taxon>
        <taxon>Fungi</taxon>
        <taxon>Dikarya</taxon>
        <taxon>Ascomycota</taxon>
        <taxon>Pezizomycotina</taxon>
        <taxon>Eurotiomycetes</taxon>
        <taxon>Eurotiomycetidae</taxon>
        <taxon>Eurotiales</taxon>
        <taxon>Trichocomaceae</taxon>
        <taxon>Talaromyces</taxon>
        <taxon>Talaromyces sect. Islandici</taxon>
    </lineage>
</organism>
<gene>
    <name evidence="4" type="ORF">PISL3812_06642</name>
</gene>
<feature type="transmembrane region" description="Helical" evidence="3">
    <location>
        <begin position="42"/>
        <end position="66"/>
    </location>
</feature>
<dbReference type="InterPro" id="IPR021765">
    <property type="entry name" value="UstYa-like"/>
</dbReference>
<evidence type="ECO:0008006" key="6">
    <source>
        <dbReference type="Google" id="ProtNLM"/>
    </source>
</evidence>
<evidence type="ECO:0000313" key="5">
    <source>
        <dbReference type="Proteomes" id="UP000054383"/>
    </source>
</evidence>
<dbReference type="GO" id="GO:0043386">
    <property type="term" value="P:mycotoxin biosynthetic process"/>
    <property type="evidence" value="ECO:0007669"/>
    <property type="project" value="InterPro"/>
</dbReference>
<accession>A0A0U1M249</accession>
<dbReference type="Pfam" id="PF11807">
    <property type="entry name" value="UstYa"/>
    <property type="match status" value="1"/>
</dbReference>
<dbReference type="PANTHER" id="PTHR33365">
    <property type="entry name" value="YALI0B05434P"/>
    <property type="match status" value="1"/>
</dbReference>
<comment type="pathway">
    <text evidence="1">Mycotoxin biosynthesis.</text>
</comment>
<keyword evidence="3" id="KW-1133">Transmembrane helix</keyword>
<dbReference type="Proteomes" id="UP000054383">
    <property type="component" value="Unassembled WGS sequence"/>
</dbReference>
<reference evidence="4 5" key="1">
    <citation type="submission" date="2015-04" db="EMBL/GenBank/DDBJ databases">
        <authorList>
            <person name="Syromyatnikov M.Y."/>
            <person name="Popov V.N."/>
        </authorList>
    </citation>
    <scope>NUCLEOTIDE SEQUENCE [LARGE SCALE GENOMIC DNA]</scope>
    <source>
        <strain evidence="4">WF-38-12</strain>
    </source>
</reference>
<dbReference type="PANTHER" id="PTHR33365:SF4">
    <property type="entry name" value="CYCLOCHLOROTINE BIOSYNTHESIS PROTEIN O"/>
    <property type="match status" value="1"/>
</dbReference>
<keyword evidence="5" id="KW-1185">Reference proteome</keyword>
<proteinExistence type="inferred from homology"/>
<dbReference type="STRING" id="28573.A0A0U1M249"/>
<keyword evidence="3" id="KW-0812">Transmembrane</keyword>
<name>A0A0U1M249_TALIS</name>
<protein>
    <recommendedName>
        <fullName evidence="6">Tat pathway signal sequence</fullName>
    </recommendedName>
</protein>
<evidence type="ECO:0000256" key="3">
    <source>
        <dbReference type="SAM" id="Phobius"/>
    </source>
</evidence>
<dbReference type="AlphaFoldDB" id="A0A0U1M249"/>
<dbReference type="OrthoDB" id="3687641at2759"/>
<sequence>MVLLPWQKTEQGFDRVPTEALDEDENEEPLVKKHYKQPSSSIARLMAITVTAVGIAITFGALGFFAGQRSQVRVSPFTGSNGAATKNCTQQATHDEYVEGLLSPAGDVDDFMVWNGTFAHIDPSKDNYDDAWKLLYPGHTLLGGIVQHPRLAPETASLAVYHQLHCIVSLKPAHLVMDALLMNFHQKQQVIHDNFWREIVNPGPANRTRLPFHMEQCLDYLTQGIMCAADTNLEPVNPDMYGAKTAIPRKCRNIRSVFDWARRWATKMPLEELNYVFSAHRELERTVYIPGFKSQRFPSGNTCGGADPCPN</sequence>
<dbReference type="EMBL" id="CVMT01000006">
    <property type="protein sequence ID" value="CRG89604.1"/>
    <property type="molecule type" value="Genomic_DNA"/>
</dbReference>
<evidence type="ECO:0000313" key="4">
    <source>
        <dbReference type="EMBL" id="CRG89604.1"/>
    </source>
</evidence>
<comment type="similarity">
    <text evidence="2">Belongs to the ustYa family.</text>
</comment>